<evidence type="ECO:0000313" key="3">
    <source>
        <dbReference type="EMBL" id="RDV04503.1"/>
    </source>
</evidence>
<evidence type="ECO:0000313" key="4">
    <source>
        <dbReference type="Proteomes" id="UP000263993"/>
    </source>
</evidence>
<sequence length="523" mass="60665">MTDEQEYLRTFQMLKSLDSLDGLQDGKALHYLACLVDLAVRYEDPESTDKALAWASELDKRKLSESDQILLSYYTANAWGDKQNLRHRNADAAWQWDQPETLNQIQHLRSARRHPHFEKWDRVRQAQVLTNLGNQFDTLGRFVEALAHWNAALAVKPAFGMARGNRGTGLYIYANLLFDPHHRAPFYVAAYRDLEFALSSEASYEGYGAEHAKNAFKKTKDAIASFGDINDIEQSYNLTDFSLGRSKAEQKYRKWALSEGLFLNPLNDLGAFPAAAADTFVLPTFVTKLSEPPTWLGFFNQLKQEYVSARWTLFEGTQAKNAHFSDRYVTLYNTLDYPVYGVGAERVRMAFRMSYSLLDKIGIFLNDYMNLRIPEKRVYFRTIWFKRDTKVLRDEFTQLKNLPWRGLYWLAKDLFDETLNSTADPDAQELYTLRNRLEHSYLKLHDIGSGNKPGDLFHDRMAHSLGYDDFERRTLRVLKLSRAALIYLALGMEREERSRAERDTAGGLSMPMTMETFRDKWKR</sequence>
<name>A0A371BAT0_9BRAD</name>
<dbReference type="OrthoDB" id="108555at2"/>
<dbReference type="EMBL" id="QRGO01000001">
    <property type="protein sequence ID" value="RDV04503.1"/>
    <property type="molecule type" value="Genomic_DNA"/>
</dbReference>
<evidence type="ECO:0000259" key="2">
    <source>
        <dbReference type="Pfam" id="PF18733"/>
    </source>
</evidence>
<dbReference type="SUPFAM" id="SSF48452">
    <property type="entry name" value="TPR-like"/>
    <property type="match status" value="1"/>
</dbReference>
<dbReference type="InterPro" id="IPR011990">
    <property type="entry name" value="TPR-like_helical_dom_sf"/>
</dbReference>
<dbReference type="InterPro" id="IPR040826">
    <property type="entry name" value="HEPN_LA2681"/>
</dbReference>
<dbReference type="RefSeq" id="WP_115516528.1">
    <property type="nucleotide sequence ID" value="NZ_QRGO01000001.1"/>
</dbReference>
<dbReference type="SMART" id="SM00028">
    <property type="entry name" value="TPR"/>
    <property type="match status" value="1"/>
</dbReference>
<accession>A0A371BAT0</accession>
<dbReference type="Gene3D" id="1.25.40.10">
    <property type="entry name" value="Tetratricopeptide repeat domain"/>
    <property type="match status" value="1"/>
</dbReference>
<protein>
    <recommendedName>
        <fullName evidence="2">LA2681-like HEPN domain-containing protein</fullName>
    </recommendedName>
</protein>
<keyword evidence="4" id="KW-1185">Reference proteome</keyword>
<evidence type="ECO:0000256" key="1">
    <source>
        <dbReference type="PROSITE-ProRule" id="PRU00339"/>
    </source>
</evidence>
<feature type="domain" description="LA2681-like HEPN" evidence="2">
    <location>
        <begin position="287"/>
        <end position="495"/>
    </location>
</feature>
<feature type="repeat" description="TPR" evidence="1">
    <location>
        <begin position="126"/>
        <end position="159"/>
    </location>
</feature>
<comment type="caution">
    <text evidence="3">The sequence shown here is derived from an EMBL/GenBank/DDBJ whole genome shotgun (WGS) entry which is preliminary data.</text>
</comment>
<dbReference type="Pfam" id="PF18733">
    <property type="entry name" value="HEPN_LA2681"/>
    <property type="match status" value="1"/>
</dbReference>
<dbReference type="PROSITE" id="PS50005">
    <property type="entry name" value="TPR"/>
    <property type="match status" value="1"/>
</dbReference>
<dbReference type="AlphaFoldDB" id="A0A371BAT0"/>
<gene>
    <name evidence="3" type="ORF">DXH78_07965</name>
</gene>
<dbReference type="InterPro" id="IPR019734">
    <property type="entry name" value="TPR_rpt"/>
</dbReference>
<reference evidence="4" key="1">
    <citation type="submission" date="2018-08" db="EMBL/GenBank/DDBJ databases">
        <authorList>
            <person name="Kim S.-J."/>
            <person name="Jung G.-Y."/>
        </authorList>
    </citation>
    <scope>NUCLEOTIDE SEQUENCE [LARGE SCALE GENOMIC DNA]</scope>
    <source>
        <strain evidence="4">GY_H</strain>
    </source>
</reference>
<organism evidence="3 4">
    <name type="scientific">Undibacter mobilis</name>
    <dbReference type="NCBI Taxonomy" id="2292256"/>
    <lineage>
        <taxon>Bacteria</taxon>
        <taxon>Pseudomonadati</taxon>
        <taxon>Pseudomonadota</taxon>
        <taxon>Alphaproteobacteria</taxon>
        <taxon>Hyphomicrobiales</taxon>
        <taxon>Nitrobacteraceae</taxon>
        <taxon>Undibacter</taxon>
    </lineage>
</organism>
<keyword evidence="1" id="KW-0802">TPR repeat</keyword>
<proteinExistence type="predicted"/>
<dbReference type="Proteomes" id="UP000263993">
    <property type="component" value="Unassembled WGS sequence"/>
</dbReference>